<organism evidence="2 3">
    <name type="scientific">Mangrovibacillus cuniculi</name>
    <dbReference type="NCBI Taxonomy" id="2593652"/>
    <lineage>
        <taxon>Bacteria</taxon>
        <taxon>Bacillati</taxon>
        <taxon>Bacillota</taxon>
        <taxon>Bacilli</taxon>
        <taxon>Bacillales</taxon>
        <taxon>Bacillaceae</taxon>
        <taxon>Mangrovibacillus</taxon>
    </lineage>
</organism>
<dbReference type="Proteomes" id="UP000593626">
    <property type="component" value="Chromosome"/>
</dbReference>
<evidence type="ECO:0000313" key="3">
    <source>
        <dbReference type="Proteomes" id="UP000593626"/>
    </source>
</evidence>
<dbReference type="RefSeq" id="WP_239671792.1">
    <property type="nucleotide sequence ID" value="NZ_CP049742.1"/>
</dbReference>
<keyword evidence="3" id="KW-1185">Reference proteome</keyword>
<dbReference type="EMBL" id="CP049742">
    <property type="protein sequence ID" value="QPC47124.1"/>
    <property type="molecule type" value="Genomic_DNA"/>
</dbReference>
<protein>
    <submittedName>
        <fullName evidence="2">Uncharacterized protein</fullName>
    </submittedName>
</protein>
<feature type="transmembrane region" description="Helical" evidence="1">
    <location>
        <begin position="34"/>
        <end position="57"/>
    </location>
</feature>
<proteinExistence type="predicted"/>
<keyword evidence="1" id="KW-0812">Transmembrane</keyword>
<keyword evidence="1" id="KW-0472">Membrane</keyword>
<sequence>MKKMQLAEMLFWSVIIFFAFMIVAIKTNVLPLQLIIIVKYSYLGFLVAFGGVLFFLYQKYSKNVFFNPISNIVELHIGRRGTSMKLFRWIRESENLAKEKNTSVIFYTSHFSEDRILKKFGDRVVISQTTLIQQIVYWSTYYLITFGQVKGKRYPLLKCEIVCN</sequence>
<dbReference type="KEGG" id="mcui:G8O30_09170"/>
<gene>
    <name evidence="2" type="ORF">G8O30_09170</name>
</gene>
<name>A0A7S8CBV6_9BACI</name>
<accession>A0A7S8CBV6</accession>
<keyword evidence="1" id="KW-1133">Transmembrane helix</keyword>
<reference evidence="2 3" key="1">
    <citation type="submission" date="2019-07" db="EMBL/GenBank/DDBJ databases">
        <title>Genome sequence of 2 isolates from Red Sea Mangroves.</title>
        <authorList>
            <person name="Sefrji F."/>
            <person name="Michoud G."/>
            <person name="Merlino G."/>
            <person name="Daffonchio D."/>
        </authorList>
    </citation>
    <scope>NUCLEOTIDE SEQUENCE [LARGE SCALE GENOMIC DNA]</scope>
    <source>
        <strain evidence="2 3">R1DC41</strain>
    </source>
</reference>
<evidence type="ECO:0000313" key="2">
    <source>
        <dbReference type="EMBL" id="QPC47124.1"/>
    </source>
</evidence>
<evidence type="ECO:0000256" key="1">
    <source>
        <dbReference type="SAM" id="Phobius"/>
    </source>
</evidence>
<dbReference type="AlphaFoldDB" id="A0A7S8CBV6"/>